<evidence type="ECO:0000313" key="1">
    <source>
        <dbReference type="EMBL" id="TGG91906.1"/>
    </source>
</evidence>
<organism evidence="1 2">
    <name type="scientific">Aphanocapsa feldmannii 277cV</name>
    <dbReference type="NCBI Taxonomy" id="2507553"/>
    <lineage>
        <taxon>Bacteria</taxon>
        <taxon>Bacillati</taxon>
        <taxon>Cyanobacteriota</taxon>
        <taxon>Cyanophyceae</taxon>
        <taxon>Oscillatoriophycideae</taxon>
        <taxon>Chroococcales</taxon>
        <taxon>Microcystaceae</taxon>
        <taxon>Aphanocapsa</taxon>
    </lineage>
</organism>
<dbReference type="NCBIfam" id="TIGR01987">
    <property type="entry name" value="HI0074"/>
    <property type="match status" value="1"/>
</dbReference>
<sequence>MSNADEASWSQRLENFSSAMEQLTDACGKTEYTDLERSGLVQIFTFSFELALKTLQDLLFYEGYETSSPRDVIRKSFAAGYLDESDCETLLDALKKRNLLSHTYRKALALEAETLIKTCYNPVLTRLQATLQAKRQP</sequence>
<proteinExistence type="predicted"/>
<dbReference type="GO" id="GO:0016740">
    <property type="term" value="F:transferase activity"/>
    <property type="evidence" value="ECO:0007669"/>
    <property type="project" value="UniProtKB-KW"/>
</dbReference>
<dbReference type="AlphaFoldDB" id="A0A524RMP9"/>
<evidence type="ECO:0000313" key="2">
    <source>
        <dbReference type="Proteomes" id="UP000317990"/>
    </source>
</evidence>
<dbReference type="SUPFAM" id="SSF81593">
    <property type="entry name" value="Nucleotidyltransferase substrate binding subunit/domain"/>
    <property type="match status" value="1"/>
</dbReference>
<dbReference type="Pfam" id="PF08780">
    <property type="entry name" value="NTase_sub_bind"/>
    <property type="match status" value="1"/>
</dbReference>
<comment type="caution">
    <text evidence="1">The sequence shown here is derived from an EMBL/GenBank/DDBJ whole genome shotgun (WGS) entry which is preliminary data.</text>
</comment>
<name>A0A524RMP9_9CHRO</name>
<accession>A0A524RMP9</accession>
<protein>
    <submittedName>
        <fullName evidence="1">Nucleotidyltransferase</fullName>
    </submittedName>
</protein>
<dbReference type="InterPro" id="IPR010235">
    <property type="entry name" value="HepT"/>
</dbReference>
<dbReference type="EMBL" id="SRMO01000070">
    <property type="protein sequence ID" value="TGG91906.1"/>
    <property type="molecule type" value="Genomic_DNA"/>
</dbReference>
<gene>
    <name evidence="1" type="ORF">ERJ67_07030</name>
</gene>
<reference evidence="1 2" key="1">
    <citation type="journal article" date="2019" name="mSystems">
        <title>Life at home and on the roam: Genomic adaptions reflect the dual lifestyle of an intracellular, facultative symbiont.</title>
        <authorList>
            <person name="Burgsdorf I."/>
        </authorList>
    </citation>
    <scope>NUCLEOTIDE SEQUENCE [LARGE SCALE GENOMIC DNA]</scope>
    <source>
        <strain evidence="1">277cV</strain>
    </source>
</reference>
<keyword evidence="1" id="KW-0808">Transferase</keyword>
<dbReference type="Gene3D" id="1.20.120.330">
    <property type="entry name" value="Nucleotidyltransferases domain 2"/>
    <property type="match status" value="1"/>
</dbReference>
<dbReference type="Proteomes" id="UP000317990">
    <property type="component" value="Unassembled WGS sequence"/>
</dbReference>